<dbReference type="InterPro" id="IPR051400">
    <property type="entry name" value="HAD-like_hydrolase"/>
</dbReference>
<gene>
    <name evidence="5" type="ORF">CWI35_12300</name>
</gene>
<keyword evidence="3 5" id="KW-0378">Hydrolase</keyword>
<keyword evidence="4" id="KW-0460">Magnesium</keyword>
<dbReference type="InterPro" id="IPR036412">
    <property type="entry name" value="HAD-like_sf"/>
</dbReference>
<organism evidence="5 6">
    <name type="scientific">Bacillus caldolyticus</name>
    <dbReference type="NCBI Taxonomy" id="1394"/>
    <lineage>
        <taxon>Bacteria</taxon>
        <taxon>Bacillati</taxon>
        <taxon>Bacillota</taxon>
        <taxon>Bacilli</taxon>
        <taxon>Bacillales</taxon>
        <taxon>Anoxybacillaceae</taxon>
        <taxon>Geobacillus</taxon>
        <taxon>Geobacillus thermoleovorans group</taxon>
    </lineage>
</organism>
<dbReference type="InterPro" id="IPR041492">
    <property type="entry name" value="HAD_2"/>
</dbReference>
<keyword evidence="6" id="KW-1185">Reference proteome</keyword>
<sequence length="227" mass="26033">MKSVVDYSGYIFDLDDTLYCEHDYVRSGFWTVANELAKQRPDIGIDGIHQMLIDEWRRNGRGRVFDDVCKQLGIDADIVRLVRLYRSHRPDISLYDDAKEVLAHLRQTGKKLGIITDGDSTMQWAKIKALELEHVVDAIIVTGDLGREHWKPSETPYRKMVEDLGLDFRDCVYIGDNPNKDFIAAKRLGMGTVRVIRDVGDHMRTKLGDEYEADMKIGSLTELMNLL</sequence>
<accession>A0ABM6QP05</accession>
<dbReference type="Gene3D" id="3.40.50.1000">
    <property type="entry name" value="HAD superfamily/HAD-like"/>
    <property type="match status" value="1"/>
</dbReference>
<dbReference type="EMBL" id="CP025074">
    <property type="protein sequence ID" value="AUI37191.1"/>
    <property type="molecule type" value="Genomic_DNA"/>
</dbReference>
<dbReference type="PANTHER" id="PTHR46470">
    <property type="entry name" value="N-ACYLNEURAMINATE-9-PHOSPHATASE"/>
    <property type="match status" value="1"/>
</dbReference>
<proteinExistence type="predicted"/>
<evidence type="ECO:0000313" key="5">
    <source>
        <dbReference type="EMBL" id="AUI37191.1"/>
    </source>
</evidence>
<dbReference type="SFLD" id="SFLDS00003">
    <property type="entry name" value="Haloacid_Dehalogenase"/>
    <property type="match status" value="1"/>
</dbReference>
<dbReference type="PANTHER" id="PTHR46470:SF2">
    <property type="entry name" value="GLYCERALDEHYDE 3-PHOSPHATE PHOSPHATASE"/>
    <property type="match status" value="1"/>
</dbReference>
<evidence type="ECO:0000256" key="4">
    <source>
        <dbReference type="ARBA" id="ARBA00022842"/>
    </source>
</evidence>
<dbReference type="Pfam" id="PF13419">
    <property type="entry name" value="HAD_2"/>
    <property type="match status" value="1"/>
</dbReference>
<reference evidence="5 6" key="1">
    <citation type="submission" date="2018-02" db="EMBL/GenBank/DDBJ databases">
        <title>Complete genome and methylome analysis of Bacillus caldolyticus.</title>
        <authorList>
            <person name="Fomenkov A.I."/>
            <person name="Mersha F."/>
            <person name="Vincze T."/>
            <person name="Roberts R.J."/>
        </authorList>
    </citation>
    <scope>NUCLEOTIDE SEQUENCE [LARGE SCALE GENOMIC DNA]</scope>
    <source>
        <strain evidence="5 6">NEB414</strain>
    </source>
</reference>
<evidence type="ECO:0000256" key="3">
    <source>
        <dbReference type="ARBA" id="ARBA00022801"/>
    </source>
</evidence>
<protein>
    <submittedName>
        <fullName evidence="5">Hydrolase</fullName>
    </submittedName>
</protein>
<dbReference type="Proteomes" id="UP000265462">
    <property type="component" value="Chromosome"/>
</dbReference>
<dbReference type="NCBIfam" id="TIGR01549">
    <property type="entry name" value="HAD-SF-IA-v1"/>
    <property type="match status" value="1"/>
</dbReference>
<evidence type="ECO:0000256" key="1">
    <source>
        <dbReference type="ARBA" id="ARBA00001946"/>
    </source>
</evidence>
<dbReference type="SUPFAM" id="SSF56784">
    <property type="entry name" value="HAD-like"/>
    <property type="match status" value="1"/>
</dbReference>
<keyword evidence="2" id="KW-0479">Metal-binding</keyword>
<dbReference type="InterPro" id="IPR006439">
    <property type="entry name" value="HAD-SF_hydro_IA"/>
</dbReference>
<dbReference type="InterPro" id="IPR023214">
    <property type="entry name" value="HAD_sf"/>
</dbReference>
<dbReference type="Gene3D" id="1.10.150.520">
    <property type="match status" value="1"/>
</dbReference>
<dbReference type="GO" id="GO:0016787">
    <property type="term" value="F:hydrolase activity"/>
    <property type="evidence" value="ECO:0007669"/>
    <property type="project" value="UniProtKB-KW"/>
</dbReference>
<evidence type="ECO:0000256" key="2">
    <source>
        <dbReference type="ARBA" id="ARBA00022723"/>
    </source>
</evidence>
<name>A0ABM6QP05_BACCL</name>
<dbReference type="SFLD" id="SFLDG01129">
    <property type="entry name" value="C1.5:_HAD__Beta-PGM__Phosphata"/>
    <property type="match status" value="1"/>
</dbReference>
<evidence type="ECO:0000313" key="6">
    <source>
        <dbReference type="Proteomes" id="UP000265462"/>
    </source>
</evidence>
<comment type="cofactor">
    <cofactor evidence="1">
        <name>Mg(2+)</name>
        <dbReference type="ChEBI" id="CHEBI:18420"/>
    </cofactor>
</comment>